<dbReference type="GO" id="GO:0002376">
    <property type="term" value="P:immune system process"/>
    <property type="evidence" value="ECO:0007669"/>
    <property type="project" value="UniProtKB-KW"/>
</dbReference>
<dbReference type="InterPro" id="IPR050413">
    <property type="entry name" value="TCR_beta_variable"/>
</dbReference>
<evidence type="ECO:0000256" key="1">
    <source>
        <dbReference type="ARBA" id="ARBA00022729"/>
    </source>
</evidence>
<name>A0AAV6ZPZ1_ENGPU</name>
<proteinExistence type="predicted"/>
<dbReference type="Gene3D" id="2.60.40.10">
    <property type="entry name" value="Immunoglobulins"/>
    <property type="match status" value="1"/>
</dbReference>
<feature type="chain" id="PRO_5044000719" description="Ig-like domain-containing protein" evidence="3">
    <location>
        <begin position="19"/>
        <end position="119"/>
    </location>
</feature>
<evidence type="ECO:0000256" key="3">
    <source>
        <dbReference type="SAM" id="SignalP"/>
    </source>
</evidence>
<dbReference type="Proteomes" id="UP000824782">
    <property type="component" value="Unassembled WGS sequence"/>
</dbReference>
<accession>A0AAV6ZPZ1</accession>
<dbReference type="InterPro" id="IPR013783">
    <property type="entry name" value="Ig-like_fold"/>
</dbReference>
<dbReference type="AlphaFoldDB" id="A0AAV6ZPZ1"/>
<organism evidence="5 6">
    <name type="scientific">Engystomops pustulosus</name>
    <name type="common">Tungara frog</name>
    <name type="synonym">Physalaemus pustulosus</name>
    <dbReference type="NCBI Taxonomy" id="76066"/>
    <lineage>
        <taxon>Eukaryota</taxon>
        <taxon>Metazoa</taxon>
        <taxon>Chordata</taxon>
        <taxon>Craniata</taxon>
        <taxon>Vertebrata</taxon>
        <taxon>Euteleostomi</taxon>
        <taxon>Amphibia</taxon>
        <taxon>Batrachia</taxon>
        <taxon>Anura</taxon>
        <taxon>Neobatrachia</taxon>
        <taxon>Hyloidea</taxon>
        <taxon>Leptodactylidae</taxon>
        <taxon>Leiuperinae</taxon>
        <taxon>Engystomops</taxon>
    </lineage>
</organism>
<dbReference type="SMART" id="SM00406">
    <property type="entry name" value="IGv"/>
    <property type="match status" value="1"/>
</dbReference>
<dbReference type="GO" id="GO:0007166">
    <property type="term" value="P:cell surface receptor signaling pathway"/>
    <property type="evidence" value="ECO:0007669"/>
    <property type="project" value="TreeGrafter"/>
</dbReference>
<dbReference type="PANTHER" id="PTHR23268">
    <property type="entry name" value="T-CELL RECEPTOR BETA CHAIN"/>
    <property type="match status" value="1"/>
</dbReference>
<dbReference type="InterPro" id="IPR007110">
    <property type="entry name" value="Ig-like_dom"/>
</dbReference>
<dbReference type="PANTHER" id="PTHR23268:SF117">
    <property type="entry name" value="T CELL RECEPTOR BETA VARIABLE 29-1"/>
    <property type="match status" value="1"/>
</dbReference>
<sequence>MASSLPILIFWLLPVCFALKATITQSPRYLMGNPRSEAIMTCEQLTTDHENMYWYYQNRGQGLELVASMLRGQEPDYGGDYKSGYKMDRSRADKHSSLRIQSPAATDQGVYFCASSDAQ</sequence>
<comment type="caution">
    <text evidence="5">The sequence shown here is derived from an EMBL/GenBank/DDBJ whole genome shotgun (WGS) entry which is preliminary data.</text>
</comment>
<protein>
    <recommendedName>
        <fullName evidence="4">Ig-like domain-containing protein</fullName>
    </recommendedName>
</protein>
<keyword evidence="6" id="KW-1185">Reference proteome</keyword>
<keyword evidence="2" id="KW-0391">Immunity</keyword>
<dbReference type="Pfam" id="PF07686">
    <property type="entry name" value="V-set"/>
    <property type="match status" value="1"/>
</dbReference>
<dbReference type="InterPro" id="IPR036179">
    <property type="entry name" value="Ig-like_dom_sf"/>
</dbReference>
<dbReference type="InterPro" id="IPR013106">
    <property type="entry name" value="Ig_V-set"/>
</dbReference>
<evidence type="ECO:0000259" key="4">
    <source>
        <dbReference type="PROSITE" id="PS50835"/>
    </source>
</evidence>
<evidence type="ECO:0000313" key="6">
    <source>
        <dbReference type="Proteomes" id="UP000824782"/>
    </source>
</evidence>
<keyword evidence="1 3" id="KW-0732">Signal</keyword>
<dbReference type="PROSITE" id="PS50835">
    <property type="entry name" value="IG_LIKE"/>
    <property type="match status" value="1"/>
</dbReference>
<dbReference type="SUPFAM" id="SSF48726">
    <property type="entry name" value="Immunoglobulin"/>
    <property type="match status" value="1"/>
</dbReference>
<dbReference type="EMBL" id="WNYA01000079">
    <property type="protein sequence ID" value="KAG8550158.1"/>
    <property type="molecule type" value="Genomic_DNA"/>
</dbReference>
<dbReference type="GO" id="GO:0005886">
    <property type="term" value="C:plasma membrane"/>
    <property type="evidence" value="ECO:0007669"/>
    <property type="project" value="TreeGrafter"/>
</dbReference>
<reference evidence="5" key="1">
    <citation type="thesis" date="2020" institute="ProQuest LLC" country="789 East Eisenhower Parkway, Ann Arbor, MI, USA">
        <title>Comparative Genomics and Chromosome Evolution.</title>
        <authorList>
            <person name="Mudd A.B."/>
        </authorList>
    </citation>
    <scope>NUCLEOTIDE SEQUENCE</scope>
    <source>
        <strain evidence="5">237g6f4</strain>
        <tissue evidence="5">Blood</tissue>
    </source>
</reference>
<evidence type="ECO:0000313" key="5">
    <source>
        <dbReference type="EMBL" id="KAG8550158.1"/>
    </source>
</evidence>
<evidence type="ECO:0000256" key="2">
    <source>
        <dbReference type="ARBA" id="ARBA00022859"/>
    </source>
</evidence>
<feature type="domain" description="Ig-like" evidence="4">
    <location>
        <begin position="14"/>
        <end position="119"/>
    </location>
</feature>
<gene>
    <name evidence="5" type="ORF">GDO81_028094</name>
</gene>
<feature type="signal peptide" evidence="3">
    <location>
        <begin position="1"/>
        <end position="18"/>
    </location>
</feature>